<dbReference type="InterPro" id="IPR020904">
    <property type="entry name" value="Sc_DH/Rdtase_CS"/>
</dbReference>
<dbReference type="PANTHER" id="PTHR43975">
    <property type="entry name" value="ZGC:101858"/>
    <property type="match status" value="1"/>
</dbReference>
<feature type="non-terminal residue" evidence="2">
    <location>
        <position position="137"/>
    </location>
</feature>
<dbReference type="PRINTS" id="PR00081">
    <property type="entry name" value="GDHRDH"/>
</dbReference>
<dbReference type="GO" id="GO:0016491">
    <property type="term" value="F:oxidoreductase activity"/>
    <property type="evidence" value="ECO:0007669"/>
    <property type="project" value="UniProtKB-KW"/>
</dbReference>
<organism evidence="2 3">
    <name type="scientific">Teladorsagia circumcincta</name>
    <name type="common">Brown stomach worm</name>
    <name type="synonym">Ostertagia circumcincta</name>
    <dbReference type="NCBI Taxonomy" id="45464"/>
    <lineage>
        <taxon>Eukaryota</taxon>
        <taxon>Metazoa</taxon>
        <taxon>Ecdysozoa</taxon>
        <taxon>Nematoda</taxon>
        <taxon>Chromadorea</taxon>
        <taxon>Rhabditida</taxon>
        <taxon>Rhabditina</taxon>
        <taxon>Rhabditomorpha</taxon>
        <taxon>Strongyloidea</taxon>
        <taxon>Trichostrongylidae</taxon>
        <taxon>Teladorsagia</taxon>
    </lineage>
</organism>
<dbReference type="EMBL" id="KZ360614">
    <property type="protein sequence ID" value="PIO58596.1"/>
    <property type="molecule type" value="Genomic_DNA"/>
</dbReference>
<dbReference type="PANTHER" id="PTHR43975:SF2">
    <property type="entry name" value="EG:BACR7A4.14 PROTEIN-RELATED"/>
    <property type="match status" value="1"/>
</dbReference>
<accession>A0A2G9TKT8</accession>
<keyword evidence="3" id="KW-1185">Reference proteome</keyword>
<dbReference type="Proteomes" id="UP000230423">
    <property type="component" value="Unassembled WGS sequence"/>
</dbReference>
<dbReference type="OrthoDB" id="47007at2759"/>
<dbReference type="Gene3D" id="3.40.50.720">
    <property type="entry name" value="NAD(P)-binding Rossmann-like Domain"/>
    <property type="match status" value="2"/>
</dbReference>
<name>A0A2G9TKT8_TELCI</name>
<dbReference type="SUPFAM" id="SSF51735">
    <property type="entry name" value="NAD(P)-binding Rossmann-fold domains"/>
    <property type="match status" value="1"/>
</dbReference>
<dbReference type="AlphaFoldDB" id="A0A2G9TKT8"/>
<protein>
    <submittedName>
        <fullName evidence="2">Oxidoreductase, short chain dehydrogenase/reductase family protein</fullName>
    </submittedName>
</protein>
<keyword evidence="1" id="KW-0560">Oxidoreductase</keyword>
<dbReference type="InterPro" id="IPR036291">
    <property type="entry name" value="NAD(P)-bd_dom_sf"/>
</dbReference>
<reference evidence="2 3" key="1">
    <citation type="submission" date="2015-09" db="EMBL/GenBank/DDBJ databases">
        <title>Draft genome of the parasitic nematode Teladorsagia circumcincta isolate WARC Sus (inbred).</title>
        <authorList>
            <person name="Mitreva M."/>
        </authorList>
    </citation>
    <scope>NUCLEOTIDE SEQUENCE [LARGE SCALE GENOMIC DNA]</scope>
    <source>
        <strain evidence="2 3">S</strain>
    </source>
</reference>
<dbReference type="Pfam" id="PF00106">
    <property type="entry name" value="adh_short"/>
    <property type="match status" value="1"/>
</dbReference>
<dbReference type="PROSITE" id="PS00061">
    <property type="entry name" value="ADH_SHORT"/>
    <property type="match status" value="1"/>
</dbReference>
<evidence type="ECO:0000256" key="1">
    <source>
        <dbReference type="ARBA" id="ARBA00023002"/>
    </source>
</evidence>
<sequence length="137" mass="14347">MVLVAVITGASSGIGAAIAQRLAEEGYALSLSGRDEDALKKTVKSCFNAGAPGINCAGVLTSGNILDTDIDVYDRQMEVNFPGISYYCMSKAAIDQFTKCLALEMAPHGVRVNAVNPGVIVTEVHKRSGMSDSAYEG</sequence>
<evidence type="ECO:0000313" key="3">
    <source>
        <dbReference type="Proteomes" id="UP000230423"/>
    </source>
</evidence>
<gene>
    <name evidence="2" type="ORF">TELCIR_19963</name>
</gene>
<proteinExistence type="predicted"/>
<evidence type="ECO:0000313" key="2">
    <source>
        <dbReference type="EMBL" id="PIO58596.1"/>
    </source>
</evidence>
<dbReference type="Pfam" id="PF13561">
    <property type="entry name" value="adh_short_C2"/>
    <property type="match status" value="1"/>
</dbReference>
<dbReference type="InterPro" id="IPR002347">
    <property type="entry name" value="SDR_fam"/>
</dbReference>